<evidence type="ECO:0000259" key="4">
    <source>
        <dbReference type="PROSITE" id="PS50977"/>
    </source>
</evidence>
<dbReference type="InterPro" id="IPR011075">
    <property type="entry name" value="TetR_C"/>
</dbReference>
<keyword evidence="3" id="KW-0804">Transcription</keyword>
<dbReference type="PANTHER" id="PTHR47506">
    <property type="entry name" value="TRANSCRIPTIONAL REGULATORY PROTEIN"/>
    <property type="match status" value="1"/>
</dbReference>
<dbReference type="Gene3D" id="1.10.357.10">
    <property type="entry name" value="Tetracycline Repressor, domain 2"/>
    <property type="match status" value="1"/>
</dbReference>
<dbReference type="InterPro" id="IPR009057">
    <property type="entry name" value="Homeodomain-like_sf"/>
</dbReference>
<gene>
    <name evidence="5" type="primary">yjdC_1</name>
    <name evidence="5" type="ORF">GALL_142990</name>
</gene>
<dbReference type="Pfam" id="PF00440">
    <property type="entry name" value="TetR_N"/>
    <property type="match status" value="1"/>
</dbReference>
<dbReference type="InterPro" id="IPR001647">
    <property type="entry name" value="HTH_TetR"/>
</dbReference>
<feature type="domain" description="HTH tetR-type" evidence="4">
    <location>
        <begin position="12"/>
        <end position="72"/>
    </location>
</feature>
<evidence type="ECO:0000256" key="2">
    <source>
        <dbReference type="ARBA" id="ARBA00023125"/>
    </source>
</evidence>
<evidence type="ECO:0000256" key="3">
    <source>
        <dbReference type="ARBA" id="ARBA00023163"/>
    </source>
</evidence>
<dbReference type="PROSITE" id="PS50977">
    <property type="entry name" value="HTH_TETR_2"/>
    <property type="match status" value="1"/>
</dbReference>
<dbReference type="PANTHER" id="PTHR47506:SF1">
    <property type="entry name" value="HTH-TYPE TRANSCRIPTIONAL REGULATOR YJDC"/>
    <property type="match status" value="1"/>
</dbReference>
<evidence type="ECO:0000256" key="1">
    <source>
        <dbReference type="ARBA" id="ARBA00023015"/>
    </source>
</evidence>
<keyword evidence="2" id="KW-0238">DNA-binding</keyword>
<dbReference type="InterPro" id="IPR036271">
    <property type="entry name" value="Tet_transcr_reg_TetR-rel_C_sf"/>
</dbReference>
<dbReference type="SUPFAM" id="SSF48498">
    <property type="entry name" value="Tetracyclin repressor-like, C-terminal domain"/>
    <property type="match status" value="1"/>
</dbReference>
<dbReference type="SUPFAM" id="SSF46689">
    <property type="entry name" value="Homeodomain-like"/>
    <property type="match status" value="1"/>
</dbReference>
<comment type="caution">
    <text evidence="5">The sequence shown here is derived from an EMBL/GenBank/DDBJ whole genome shotgun (WGS) entry which is preliminary data.</text>
</comment>
<dbReference type="EMBL" id="MLJW01000064">
    <property type="protein sequence ID" value="OIR03677.1"/>
    <property type="molecule type" value="Genomic_DNA"/>
</dbReference>
<evidence type="ECO:0000313" key="5">
    <source>
        <dbReference type="EMBL" id="OIR03677.1"/>
    </source>
</evidence>
<dbReference type="AlphaFoldDB" id="A0A1J5SHQ4"/>
<dbReference type="GO" id="GO:0003677">
    <property type="term" value="F:DNA binding"/>
    <property type="evidence" value="ECO:0007669"/>
    <property type="project" value="UniProtKB-KW"/>
</dbReference>
<dbReference type="PRINTS" id="PR00455">
    <property type="entry name" value="HTHTETR"/>
</dbReference>
<sequence>MSSTTAGARPSTPKRDLLLDTAFRLFYRDGFHAVGIDTILAEAGLAKMTLYHHFSSKDELIVAALERRSAQVRARQASMMERAGSGARERLAALLDSYADWFRAEDFNGCAFIRAVAEYPDKASPVHQAVVRHKQALIDTLTALLPELGARDATGLARRIYLILEGAIVCAHTFGDPKAAGDARAAALTLVDAALTNSGPSKRAKPRRG</sequence>
<name>A0A1J5SHQ4_9ZZZZ</name>
<proteinExistence type="predicted"/>
<protein>
    <submittedName>
        <fullName evidence="5">HTH-type transcriptional regulator YjdC</fullName>
    </submittedName>
</protein>
<dbReference type="Pfam" id="PF16925">
    <property type="entry name" value="TetR_C_13"/>
    <property type="match status" value="1"/>
</dbReference>
<accession>A0A1J5SHQ4</accession>
<keyword evidence="1" id="KW-0805">Transcription regulation</keyword>
<reference evidence="5" key="1">
    <citation type="submission" date="2016-10" db="EMBL/GenBank/DDBJ databases">
        <title>Sequence of Gallionella enrichment culture.</title>
        <authorList>
            <person name="Poehlein A."/>
            <person name="Muehling M."/>
            <person name="Daniel R."/>
        </authorList>
    </citation>
    <scope>NUCLEOTIDE SEQUENCE</scope>
</reference>
<organism evidence="5">
    <name type="scientific">mine drainage metagenome</name>
    <dbReference type="NCBI Taxonomy" id="410659"/>
    <lineage>
        <taxon>unclassified sequences</taxon>
        <taxon>metagenomes</taxon>
        <taxon>ecological metagenomes</taxon>
    </lineage>
</organism>